<proteinExistence type="predicted"/>
<organism evidence="1">
    <name type="scientific">Opuntia streptacantha</name>
    <name type="common">Prickly pear cactus</name>
    <name type="synonym">Opuntia cardona</name>
    <dbReference type="NCBI Taxonomy" id="393608"/>
    <lineage>
        <taxon>Eukaryota</taxon>
        <taxon>Viridiplantae</taxon>
        <taxon>Streptophyta</taxon>
        <taxon>Embryophyta</taxon>
        <taxon>Tracheophyta</taxon>
        <taxon>Spermatophyta</taxon>
        <taxon>Magnoliopsida</taxon>
        <taxon>eudicotyledons</taxon>
        <taxon>Gunneridae</taxon>
        <taxon>Pentapetalae</taxon>
        <taxon>Caryophyllales</taxon>
        <taxon>Cactineae</taxon>
        <taxon>Cactaceae</taxon>
        <taxon>Opuntioideae</taxon>
        <taxon>Opuntia</taxon>
    </lineage>
</organism>
<dbReference type="AlphaFoldDB" id="A0A7C8Z8Z8"/>
<reference evidence="1" key="2">
    <citation type="submission" date="2020-07" db="EMBL/GenBank/DDBJ databases">
        <authorList>
            <person name="Vera ALvarez R."/>
            <person name="Arias-Moreno D.M."/>
            <person name="Jimenez-Jacinto V."/>
            <person name="Jimenez-Bremont J.F."/>
            <person name="Swaminathan K."/>
            <person name="Moose S.P."/>
            <person name="Guerrero-Gonzalez M.L."/>
            <person name="Marino-Ramirez L."/>
            <person name="Landsman D."/>
            <person name="Rodriguez-Kessler M."/>
            <person name="Delgado-Sanchez P."/>
        </authorList>
    </citation>
    <scope>NUCLEOTIDE SEQUENCE</scope>
    <source>
        <tissue evidence="1">Cladode</tissue>
    </source>
</reference>
<sequence length="129" mass="13849">MPSTKDRELITSGSKLTSSSLDVLSKRNWRTPLIWLSKPSKDCTSISLEIASILRMILSCSLLCTSEPSKPASSIALVISSLLITFGSYSTSANDVANETTALLTPRSSLKIPSTEFAHAAHVMPPILN</sequence>
<dbReference type="EMBL" id="GISG01104818">
    <property type="protein sequence ID" value="MBA4637458.1"/>
    <property type="molecule type" value="Transcribed_RNA"/>
</dbReference>
<evidence type="ECO:0000313" key="1">
    <source>
        <dbReference type="EMBL" id="MBA4637458.1"/>
    </source>
</evidence>
<protein>
    <submittedName>
        <fullName evidence="1">Uncharacterized protein</fullName>
    </submittedName>
</protein>
<accession>A0A7C8Z8Z8</accession>
<reference evidence="1" key="1">
    <citation type="journal article" date="2013" name="J. Plant Res.">
        <title>Effect of fungi and light on seed germination of three Opuntia species from semiarid lands of central Mexico.</title>
        <authorList>
            <person name="Delgado-Sanchez P."/>
            <person name="Jimenez-Bremont J.F."/>
            <person name="Guerrero-Gonzalez Mde L."/>
            <person name="Flores J."/>
        </authorList>
    </citation>
    <scope>NUCLEOTIDE SEQUENCE</scope>
    <source>
        <tissue evidence="1">Cladode</tissue>
    </source>
</reference>
<name>A0A7C8Z8Z8_OPUST</name>